<feature type="region of interest" description="Disordered" evidence="1">
    <location>
        <begin position="496"/>
        <end position="531"/>
    </location>
</feature>
<dbReference type="Gene3D" id="3.40.50.300">
    <property type="entry name" value="P-loop containing nucleotide triphosphate hydrolases"/>
    <property type="match status" value="1"/>
</dbReference>
<dbReference type="RefSeq" id="WP_188754350.1">
    <property type="nucleotide sequence ID" value="NZ_BMJY01000001.1"/>
</dbReference>
<accession>A0A917ICD0</accession>
<gene>
    <name evidence="2" type="ORF">GCM10010921_01670</name>
</gene>
<dbReference type="Proteomes" id="UP000657592">
    <property type="component" value="Unassembled WGS sequence"/>
</dbReference>
<feature type="compositionally biased region" description="Basic and acidic residues" evidence="1">
    <location>
        <begin position="515"/>
        <end position="525"/>
    </location>
</feature>
<evidence type="ECO:0008006" key="4">
    <source>
        <dbReference type="Google" id="ProtNLM"/>
    </source>
</evidence>
<sequence length="531" mass="58228">MPTNSPKLERHVLRGLQEPRLYTLPPRAGTLVEDALDLWTVAGRELDPWQELSLDGILSIDSFGMWSCTEWGELVARQNGKGDIITAFCLAKLFLWPKPDGSPRTIVYTAHQFKTAQEMFRRMRFIIESSALLMGELRGGSRGIRTAHGEEGFELANGNRLLYLARSRNSGVGFTIDDLVVDEAQEASIPAMDALLPTMSSVENTQVLFFGTVPDELNDAEYWEGVRDRGRAGNSPRTGWMEFNPEGSDDPELAEKIDIYSNEVAAAGNPGLGYRPGLTLQQIADERGEPGVDGRMSKDSYRRQRLSIWPSRRPEAAAKLSELDLDVWKRHAREDAAVVGDGVVLSLALGRGGGFATIGKAVRVDTDAIAVEHHKTARGTLWVADDLKELKAELGNALVVLDPKNAAAVLSSLDQAGIKYLAMNLDEIAAAHTLFIEYVNAGMVPHRDQPEVTKSLELATTRNIGRAGVTWEQSDKTKPVTQAQAVTWALWGVLKSEASPKKPPPPPPPKAQAITRDDVARDEANLAHARF</sequence>
<dbReference type="AlphaFoldDB" id="A0A917ICD0"/>
<evidence type="ECO:0000313" key="2">
    <source>
        <dbReference type="EMBL" id="GGH34165.1"/>
    </source>
</evidence>
<feature type="region of interest" description="Disordered" evidence="1">
    <location>
        <begin position="228"/>
        <end position="251"/>
    </location>
</feature>
<proteinExistence type="predicted"/>
<feature type="compositionally biased region" description="Pro residues" evidence="1">
    <location>
        <begin position="501"/>
        <end position="510"/>
    </location>
</feature>
<dbReference type="EMBL" id="BMJY01000001">
    <property type="protein sequence ID" value="GGH34165.1"/>
    <property type="molecule type" value="Genomic_DNA"/>
</dbReference>
<reference evidence="2" key="1">
    <citation type="journal article" date="2014" name="Int. J. Syst. Evol. Microbiol.">
        <title>Complete genome sequence of Corynebacterium casei LMG S-19264T (=DSM 44701T), isolated from a smear-ripened cheese.</title>
        <authorList>
            <consortium name="US DOE Joint Genome Institute (JGI-PGF)"/>
            <person name="Walter F."/>
            <person name="Albersmeier A."/>
            <person name="Kalinowski J."/>
            <person name="Ruckert C."/>
        </authorList>
    </citation>
    <scope>NUCLEOTIDE SEQUENCE</scope>
    <source>
        <strain evidence="2">CGMCC 1.15794</strain>
    </source>
</reference>
<organism evidence="2 3">
    <name type="scientific">Microbacterium album</name>
    <dbReference type="NCBI Taxonomy" id="2053191"/>
    <lineage>
        <taxon>Bacteria</taxon>
        <taxon>Bacillati</taxon>
        <taxon>Actinomycetota</taxon>
        <taxon>Actinomycetes</taxon>
        <taxon>Micrococcales</taxon>
        <taxon>Microbacteriaceae</taxon>
        <taxon>Microbacterium</taxon>
    </lineage>
</organism>
<dbReference type="InterPro" id="IPR027417">
    <property type="entry name" value="P-loop_NTPase"/>
</dbReference>
<comment type="caution">
    <text evidence="2">The sequence shown here is derived from an EMBL/GenBank/DDBJ whole genome shotgun (WGS) entry which is preliminary data.</text>
</comment>
<protein>
    <recommendedName>
        <fullName evidence="4">Terminase</fullName>
    </recommendedName>
</protein>
<reference evidence="2" key="2">
    <citation type="submission" date="2020-09" db="EMBL/GenBank/DDBJ databases">
        <authorList>
            <person name="Sun Q."/>
            <person name="Zhou Y."/>
        </authorList>
    </citation>
    <scope>NUCLEOTIDE SEQUENCE</scope>
    <source>
        <strain evidence="2">CGMCC 1.15794</strain>
    </source>
</reference>
<evidence type="ECO:0000313" key="3">
    <source>
        <dbReference type="Proteomes" id="UP000657592"/>
    </source>
</evidence>
<evidence type="ECO:0000256" key="1">
    <source>
        <dbReference type="SAM" id="MobiDB-lite"/>
    </source>
</evidence>
<name>A0A917ICD0_9MICO</name>
<keyword evidence="3" id="KW-1185">Reference proteome</keyword>